<evidence type="ECO:0000313" key="3">
    <source>
        <dbReference type="Proteomes" id="UP000199050"/>
    </source>
</evidence>
<evidence type="ECO:0000313" key="2">
    <source>
        <dbReference type="EMBL" id="SDK21540.1"/>
    </source>
</evidence>
<accession>A0A1G9A515</accession>
<proteinExistence type="predicted"/>
<dbReference type="RefSeq" id="WP_090717491.1">
    <property type="nucleotide sequence ID" value="NZ_CBCSKY010000039.1"/>
</dbReference>
<keyword evidence="1" id="KW-0732">Signal</keyword>
<evidence type="ECO:0008006" key="4">
    <source>
        <dbReference type="Google" id="ProtNLM"/>
    </source>
</evidence>
<protein>
    <recommendedName>
        <fullName evidence="4">Copper amine oxidase N-terminal domain-containing protein</fullName>
    </recommendedName>
</protein>
<gene>
    <name evidence="2" type="ORF">SAMN05216192_13512</name>
</gene>
<organism evidence="2 3">
    <name type="scientific">Paenibacillus typhae</name>
    <dbReference type="NCBI Taxonomy" id="1174501"/>
    <lineage>
        <taxon>Bacteria</taxon>
        <taxon>Bacillati</taxon>
        <taxon>Bacillota</taxon>
        <taxon>Bacilli</taxon>
        <taxon>Bacillales</taxon>
        <taxon>Paenibacillaceae</taxon>
        <taxon>Paenibacillus</taxon>
    </lineage>
</organism>
<dbReference type="Proteomes" id="UP000199050">
    <property type="component" value="Unassembled WGS sequence"/>
</dbReference>
<dbReference type="AlphaFoldDB" id="A0A1G9A515"/>
<dbReference type="EMBL" id="FNDX01000035">
    <property type="protein sequence ID" value="SDK21540.1"/>
    <property type="molecule type" value="Genomic_DNA"/>
</dbReference>
<evidence type="ECO:0000256" key="1">
    <source>
        <dbReference type="SAM" id="SignalP"/>
    </source>
</evidence>
<feature type="chain" id="PRO_5038937984" description="Copper amine oxidase N-terminal domain-containing protein" evidence="1">
    <location>
        <begin position="27"/>
        <end position="227"/>
    </location>
</feature>
<reference evidence="3" key="1">
    <citation type="submission" date="2016-10" db="EMBL/GenBank/DDBJ databases">
        <authorList>
            <person name="Varghese N."/>
            <person name="Submissions S."/>
        </authorList>
    </citation>
    <scope>NUCLEOTIDE SEQUENCE [LARGE SCALE GENOMIC DNA]</scope>
    <source>
        <strain evidence="3">CGMCC 1.11012</strain>
    </source>
</reference>
<keyword evidence="3" id="KW-1185">Reference proteome</keyword>
<feature type="signal peptide" evidence="1">
    <location>
        <begin position="1"/>
        <end position="26"/>
    </location>
</feature>
<sequence length="227" mass="23724">MKMNRKWLIAAVAAGMALTGSAGVYAGAKLQEIKAYLNNSIGVVVDGTPYWLRDGNGKTLRPITYEGLTYLPVRSVAEALDVPITYDAVNYKVRIGTGADAGASAGSGSGSGSGTAAPVESTVRPVNLPQDFPIPSDAIIATTLDTDADGVKKAAFSYSTQESLETMGFVYSEYAKIKRLDNASQTVLATTVKITGRLGGTSPVSITGKPSTARPGFNIFTITWSES</sequence>
<dbReference type="STRING" id="1174501.SAMN05216192_13512"/>
<name>A0A1G9A515_9BACL</name>
<dbReference type="OrthoDB" id="337615at2"/>